<dbReference type="InterPro" id="IPR046349">
    <property type="entry name" value="C1-like_sf"/>
</dbReference>
<accession>A0AAN8G5T9</accession>
<dbReference type="InterPro" id="IPR036034">
    <property type="entry name" value="PDZ_sf"/>
</dbReference>
<dbReference type="InterPro" id="IPR041489">
    <property type="entry name" value="PDZ_6"/>
</dbReference>
<feature type="compositionally biased region" description="Acidic residues" evidence="8">
    <location>
        <begin position="1060"/>
        <end position="1069"/>
    </location>
</feature>
<dbReference type="PROSITE" id="PS51847">
    <property type="entry name" value="SMP"/>
    <property type="match status" value="1"/>
</dbReference>
<proteinExistence type="predicted"/>
<dbReference type="SUPFAM" id="SSF49562">
    <property type="entry name" value="C2 domain (Calcium/lipid-binding domain, CaLB)"/>
    <property type="match status" value="1"/>
</dbReference>
<evidence type="ECO:0000256" key="6">
    <source>
        <dbReference type="ARBA" id="ARBA00023121"/>
    </source>
</evidence>
<protein>
    <recommendedName>
        <fullName evidence="15">PDZ domain-containing protein 8</fullName>
    </recommendedName>
</protein>
<keyword evidence="14" id="KW-1185">Reference proteome</keyword>
<dbReference type="InterPro" id="IPR039275">
    <property type="entry name" value="PDZD8"/>
</dbReference>
<keyword evidence="9" id="KW-1133">Transmembrane helix</keyword>
<dbReference type="GO" id="GO:0005739">
    <property type="term" value="C:mitochondrion"/>
    <property type="evidence" value="ECO:0007669"/>
    <property type="project" value="GOC"/>
</dbReference>
<evidence type="ECO:0008006" key="15">
    <source>
        <dbReference type="Google" id="ProtNLM"/>
    </source>
</evidence>
<feature type="region of interest" description="Disordered" evidence="8">
    <location>
        <begin position="1027"/>
        <end position="1086"/>
    </location>
</feature>
<dbReference type="GO" id="GO:0008289">
    <property type="term" value="F:lipid binding"/>
    <property type="evidence" value="ECO:0007669"/>
    <property type="project" value="UniProtKB-KW"/>
</dbReference>
<keyword evidence="5" id="KW-0445">Lipid transport</keyword>
<feature type="compositionally biased region" description="Basic and acidic residues" evidence="8">
    <location>
        <begin position="1034"/>
        <end position="1043"/>
    </location>
</feature>
<dbReference type="GO" id="GO:0006869">
    <property type="term" value="P:lipid transport"/>
    <property type="evidence" value="ECO:0007669"/>
    <property type="project" value="UniProtKB-KW"/>
</dbReference>
<feature type="region of interest" description="Disordered" evidence="8">
    <location>
        <begin position="827"/>
        <end position="860"/>
    </location>
</feature>
<evidence type="ECO:0000259" key="11">
    <source>
        <dbReference type="PROSITE" id="PS50106"/>
    </source>
</evidence>
<dbReference type="InterPro" id="IPR001478">
    <property type="entry name" value="PDZ"/>
</dbReference>
<keyword evidence="6" id="KW-0446">Lipid-binding</keyword>
<sequence>MITIILCSVIGGIILTLLVQTLLFYSRFSRLPKLEKPTIDQFPPVRLPKALKEKLQDKENLGKKESCIWFNILSQYLFQELRDTQQVRRFLMKKMNREFEELLQTTSGKFLDQIIVRDFNLGTTFPIVNNVTVINVVQTADEKLEELDLGLEVDYNGGFQIALDVFLVLNKSAFLSVTMKKLKGYARLQLTRTPYTHWSFSFYEDPEVDFAVESHFEGRPLPQIANLIVSQLRRSIRKKHTLPNYKMRFKPFFFQPEPEKPLRDLTVNGHNIITGKLEVNVVECSRLLKTPKDSFLYCSLSIDYLPYKELVNSRRREWVTHDIEVFKNNSLSVGLTFKEEQLLDRYDIAVMVDAVMPDSPAASADIRRGDLLVCVGTTRITSTRQAAKLIKTAGERFMVRLERAQHKINQDSKFTEEPLSFKDVTEFEFSESAAQEGGEEFIHISFKNDGTEEPKIKLSLQPQDKSKITANQAVPTGKPRAKTFVPESNDNSSPASKKKLSVTESPSLGYKRDLSPVRTRTHSDPGLSTMVINDDVDSVHSFETEGAMGSDSEDEIPNVQKIKEVKSSQSPQWDETVYFDINEVYRYLNLCVWCKIPEKVDKSEKVIKPERHFLVGHVNIALSDICLECLITLQGKTKYKVNLLQGEMKATASRSKTEKYSNLPGFDSQLCYGDLTLLVKFCPSNLVDSDRQSITKAPLDASIIQESILKDEKSTIKDNQLPVEGVHQFNGAQFPSATYCNFCGKKIWLKVAFQCDQCSMICHKKCVEKCQADTLCTKDGVKHRDKPDKKWSTPVIISRLKKVQEYKEGVAKSKLLSKFRKDNQPIEKKNVPTTLNLKSNIDPETKRSPGLTPSPRMFKKGPIPRVILESGDGAAKLLQEEQSDEDSDAEQNAALQEMHERQVKGQNLDELVVTAAKETGRELFTHLSISERKIKLDEMVSKLQLEIDEEAENKLEWSKRLQETNDPAQKQAIQQHLVKSEEKVEALMMLLLHYCAGLQHCLDQEQEERLKNVGEFEESLEDNEQCLVDDDNEEFKSSEDIHSTDIPNTDMATSDKSESNDSDSEEDDNFEKFRGLGNQKLASGLV</sequence>
<feature type="domain" description="PDZ" evidence="11">
    <location>
        <begin position="322"/>
        <end position="405"/>
    </location>
</feature>
<feature type="domain" description="SMP-LTD" evidence="12">
    <location>
        <begin position="63"/>
        <end position="251"/>
    </location>
</feature>
<dbReference type="SUPFAM" id="SSF57889">
    <property type="entry name" value="Cysteine-rich domain"/>
    <property type="match status" value="1"/>
</dbReference>
<feature type="compositionally biased region" description="Polar residues" evidence="8">
    <location>
        <begin position="486"/>
        <end position="495"/>
    </location>
</feature>
<evidence type="ECO:0000256" key="5">
    <source>
        <dbReference type="ARBA" id="ARBA00023055"/>
    </source>
</evidence>
<dbReference type="Pfam" id="PF00130">
    <property type="entry name" value="C1_1"/>
    <property type="match status" value="1"/>
</dbReference>
<keyword evidence="4" id="KW-0862">Zinc</keyword>
<dbReference type="Gene3D" id="3.30.60.20">
    <property type="match status" value="1"/>
</dbReference>
<keyword evidence="3" id="KW-0479">Metal-binding</keyword>
<dbReference type="Pfam" id="PF17820">
    <property type="entry name" value="PDZ_6"/>
    <property type="match status" value="1"/>
</dbReference>
<dbReference type="GO" id="GO:1990456">
    <property type="term" value="P:mitochondrion-endoplasmic reticulum membrane tethering"/>
    <property type="evidence" value="ECO:0007669"/>
    <property type="project" value="InterPro"/>
</dbReference>
<dbReference type="InterPro" id="IPR002219">
    <property type="entry name" value="PKC_DAG/PE"/>
</dbReference>
<dbReference type="PROSITE" id="PS50106">
    <property type="entry name" value="PDZ"/>
    <property type="match status" value="1"/>
</dbReference>
<feature type="transmembrane region" description="Helical" evidence="9">
    <location>
        <begin position="5"/>
        <end position="25"/>
    </location>
</feature>
<dbReference type="Gene3D" id="2.30.42.10">
    <property type="match status" value="1"/>
</dbReference>
<comment type="caution">
    <text evidence="13">The sequence shown here is derived from an EMBL/GenBank/DDBJ whole genome shotgun (WGS) entry which is preliminary data.</text>
</comment>
<evidence type="ECO:0000259" key="10">
    <source>
        <dbReference type="PROSITE" id="PS50081"/>
    </source>
</evidence>
<dbReference type="SMART" id="SM00109">
    <property type="entry name" value="C1"/>
    <property type="match status" value="1"/>
</dbReference>
<reference evidence="13 14" key="1">
    <citation type="submission" date="2024-01" db="EMBL/GenBank/DDBJ databases">
        <title>The genome of the rayed Mediterranean limpet Patella caerulea (Linnaeus, 1758).</title>
        <authorList>
            <person name="Anh-Thu Weber A."/>
            <person name="Halstead-Nussloch G."/>
        </authorList>
    </citation>
    <scope>NUCLEOTIDE SEQUENCE [LARGE SCALE GENOMIC DNA]</scope>
    <source>
        <strain evidence="13">AATW-2023a</strain>
        <tissue evidence="13">Whole specimen</tissue>
    </source>
</reference>
<keyword evidence="7 9" id="KW-0472">Membrane</keyword>
<feature type="compositionally biased region" description="Polar residues" evidence="8">
    <location>
        <begin position="460"/>
        <end position="474"/>
    </location>
</feature>
<evidence type="ECO:0000256" key="3">
    <source>
        <dbReference type="ARBA" id="ARBA00022723"/>
    </source>
</evidence>
<dbReference type="PANTHER" id="PTHR21519:SF1">
    <property type="entry name" value="PDZ DOMAIN-CONTAINING PROTEIN 8"/>
    <property type="match status" value="1"/>
</dbReference>
<dbReference type="Pfam" id="PF26547">
    <property type="entry name" value="PDZD8_N"/>
    <property type="match status" value="1"/>
</dbReference>
<dbReference type="CDD" id="cd20825">
    <property type="entry name" value="C1_PDZD8"/>
    <property type="match status" value="1"/>
</dbReference>
<comment type="subcellular location">
    <subcellularLocation>
        <location evidence="1">Membrane</location>
    </subcellularLocation>
</comment>
<evidence type="ECO:0000256" key="9">
    <source>
        <dbReference type="SAM" id="Phobius"/>
    </source>
</evidence>
<evidence type="ECO:0000256" key="8">
    <source>
        <dbReference type="SAM" id="MobiDB-lite"/>
    </source>
</evidence>
<evidence type="ECO:0000259" key="12">
    <source>
        <dbReference type="PROSITE" id="PS51847"/>
    </source>
</evidence>
<dbReference type="PANTHER" id="PTHR21519">
    <property type="entry name" value="PDZ DOMAIN-CONTAINING PROTEIN 8"/>
    <property type="match status" value="1"/>
</dbReference>
<dbReference type="GO" id="GO:0046872">
    <property type="term" value="F:metal ion binding"/>
    <property type="evidence" value="ECO:0007669"/>
    <property type="project" value="UniProtKB-KW"/>
</dbReference>
<dbReference type="PROSITE" id="PS00479">
    <property type="entry name" value="ZF_DAG_PE_1"/>
    <property type="match status" value="1"/>
</dbReference>
<evidence type="ECO:0000256" key="7">
    <source>
        <dbReference type="ARBA" id="ARBA00023136"/>
    </source>
</evidence>
<dbReference type="AlphaFoldDB" id="A0AAN8G5T9"/>
<keyword evidence="2" id="KW-0813">Transport</keyword>
<dbReference type="InterPro" id="IPR035892">
    <property type="entry name" value="C2_domain_sf"/>
</dbReference>
<feature type="region of interest" description="Disordered" evidence="8">
    <location>
        <begin position="460"/>
        <end position="530"/>
    </location>
</feature>
<dbReference type="InterPro" id="IPR031468">
    <property type="entry name" value="SMP_LBD"/>
</dbReference>
<dbReference type="SUPFAM" id="SSF50156">
    <property type="entry name" value="PDZ domain-like"/>
    <property type="match status" value="1"/>
</dbReference>
<dbReference type="Gene3D" id="2.60.40.150">
    <property type="entry name" value="C2 domain"/>
    <property type="match status" value="1"/>
</dbReference>
<evidence type="ECO:0000256" key="2">
    <source>
        <dbReference type="ARBA" id="ARBA00022448"/>
    </source>
</evidence>
<gene>
    <name evidence="13" type="ORF">SNE40_020940</name>
</gene>
<dbReference type="PROSITE" id="PS50081">
    <property type="entry name" value="ZF_DAG_PE_2"/>
    <property type="match status" value="1"/>
</dbReference>
<dbReference type="InterPro" id="IPR058801">
    <property type="entry name" value="PDZD8_N"/>
</dbReference>
<organism evidence="13 14">
    <name type="scientific">Patella caerulea</name>
    <name type="common">Rayed Mediterranean limpet</name>
    <dbReference type="NCBI Taxonomy" id="87958"/>
    <lineage>
        <taxon>Eukaryota</taxon>
        <taxon>Metazoa</taxon>
        <taxon>Spiralia</taxon>
        <taxon>Lophotrochozoa</taxon>
        <taxon>Mollusca</taxon>
        <taxon>Gastropoda</taxon>
        <taxon>Patellogastropoda</taxon>
        <taxon>Patelloidea</taxon>
        <taxon>Patellidae</taxon>
        <taxon>Patella</taxon>
    </lineage>
</organism>
<evidence type="ECO:0000256" key="1">
    <source>
        <dbReference type="ARBA" id="ARBA00004370"/>
    </source>
</evidence>
<dbReference type="SMART" id="SM00228">
    <property type="entry name" value="PDZ"/>
    <property type="match status" value="1"/>
</dbReference>
<keyword evidence="9" id="KW-0812">Transmembrane</keyword>
<name>A0AAN8G5T9_PATCE</name>
<feature type="domain" description="Phorbol-ester/DAG-type" evidence="10">
    <location>
        <begin position="726"/>
        <end position="776"/>
    </location>
</feature>
<evidence type="ECO:0000256" key="4">
    <source>
        <dbReference type="ARBA" id="ARBA00022833"/>
    </source>
</evidence>
<dbReference type="GO" id="GO:0051560">
    <property type="term" value="P:mitochondrial calcium ion homeostasis"/>
    <property type="evidence" value="ECO:0007669"/>
    <property type="project" value="InterPro"/>
</dbReference>
<dbReference type="GO" id="GO:0044233">
    <property type="term" value="C:mitochondria-associated endoplasmic reticulum membrane contact site"/>
    <property type="evidence" value="ECO:0007669"/>
    <property type="project" value="InterPro"/>
</dbReference>
<dbReference type="CDD" id="cd21674">
    <property type="entry name" value="SMP_PDZD8"/>
    <property type="match status" value="1"/>
</dbReference>
<evidence type="ECO:0000313" key="14">
    <source>
        <dbReference type="Proteomes" id="UP001347796"/>
    </source>
</evidence>
<dbReference type="Proteomes" id="UP001347796">
    <property type="component" value="Unassembled WGS sequence"/>
</dbReference>
<evidence type="ECO:0000313" key="13">
    <source>
        <dbReference type="EMBL" id="KAK6168398.1"/>
    </source>
</evidence>
<dbReference type="GO" id="GO:0016020">
    <property type="term" value="C:membrane"/>
    <property type="evidence" value="ECO:0007669"/>
    <property type="project" value="UniProtKB-SubCell"/>
</dbReference>
<dbReference type="EMBL" id="JAZGQO010000016">
    <property type="protein sequence ID" value="KAK6168398.1"/>
    <property type="molecule type" value="Genomic_DNA"/>
</dbReference>